<sequence>MDIARAPAKSAGRAGTSWLHRRPPYHLIAPHAGLSWVLVLQIAVACLLWQMAWQAISQWQQQLTADSGIDEQRVLVVAPLGRSRSDPEALATGMQLIAGVKGVERVARINQVPYGNNSWNTVVRRGLTGTERIEVATSFGDASLFATLGLRVQEGRALLAREYEHPDTIWQQPGELPVVITRALADRVFAGQSAVGRILSGPTRPLRVVGVVAALPIPKGSRQLGVEAQSHIIMPAIADDAGYTSLLVRVAPGHEAEVATTIQQQLVQRFADRPISLPQRLSDLRPATLLGERRCAWTWSLCAVAWSALTLLSLAAAEMLWVQRSAPRISLHRALGASRAQVRGSVHWDLCRLVAAGCLVGVVSGMLLAPRLDLPWKVESPSPVFVVGLVLVALVAGQILATWPARRAAAVAPHHVTRKPWVRL</sequence>
<evidence type="ECO:0000256" key="2">
    <source>
        <dbReference type="ARBA" id="ARBA00022475"/>
    </source>
</evidence>
<evidence type="ECO:0000256" key="5">
    <source>
        <dbReference type="ARBA" id="ARBA00023136"/>
    </source>
</evidence>
<dbReference type="PANTHER" id="PTHR30572:SF4">
    <property type="entry name" value="ABC TRANSPORTER PERMEASE YTRF"/>
    <property type="match status" value="1"/>
</dbReference>
<dbReference type="GO" id="GO:0005886">
    <property type="term" value="C:plasma membrane"/>
    <property type="evidence" value="ECO:0007669"/>
    <property type="project" value="UniProtKB-SubCell"/>
</dbReference>
<keyword evidence="3 7" id="KW-0812">Transmembrane</keyword>
<keyword evidence="2" id="KW-1003">Cell membrane</keyword>
<dbReference type="PANTHER" id="PTHR30572">
    <property type="entry name" value="MEMBRANE COMPONENT OF TRANSPORTER-RELATED"/>
    <property type="match status" value="1"/>
</dbReference>
<evidence type="ECO:0000313" key="10">
    <source>
        <dbReference type="EMBL" id="SKC58748.1"/>
    </source>
</evidence>
<comment type="subcellular location">
    <subcellularLocation>
        <location evidence="1">Cell membrane</location>
        <topology evidence="1">Multi-pass membrane protein</topology>
    </subcellularLocation>
</comment>
<proteinExistence type="inferred from homology"/>
<feature type="transmembrane region" description="Helical" evidence="7">
    <location>
        <begin position="27"/>
        <end position="53"/>
    </location>
</feature>
<dbReference type="RefSeq" id="WP_079723677.1">
    <property type="nucleotide sequence ID" value="NZ_BMCL01000002.1"/>
</dbReference>
<keyword evidence="4 7" id="KW-1133">Transmembrane helix</keyword>
<evidence type="ECO:0000256" key="1">
    <source>
        <dbReference type="ARBA" id="ARBA00004651"/>
    </source>
</evidence>
<reference evidence="10 11" key="1">
    <citation type="submission" date="2017-02" db="EMBL/GenBank/DDBJ databases">
        <authorList>
            <person name="Peterson S.W."/>
        </authorList>
    </citation>
    <scope>NUCLEOTIDE SEQUENCE [LARGE SCALE GENOMIC DNA]</scope>
    <source>
        <strain evidence="10 11">P15</strain>
    </source>
</reference>
<evidence type="ECO:0000256" key="4">
    <source>
        <dbReference type="ARBA" id="ARBA00022989"/>
    </source>
</evidence>
<organism evidence="10 11">
    <name type="scientific">Pseudoxanthomonas indica</name>
    <dbReference type="NCBI Taxonomy" id="428993"/>
    <lineage>
        <taxon>Bacteria</taxon>
        <taxon>Pseudomonadati</taxon>
        <taxon>Pseudomonadota</taxon>
        <taxon>Gammaproteobacteria</taxon>
        <taxon>Lysobacterales</taxon>
        <taxon>Lysobacteraceae</taxon>
        <taxon>Pseudoxanthomonas</taxon>
    </lineage>
</organism>
<feature type="domain" description="MacB-like periplasmic core" evidence="9">
    <location>
        <begin position="61"/>
        <end position="259"/>
    </location>
</feature>
<feature type="domain" description="ABC3 transporter permease C-terminal" evidence="8">
    <location>
        <begin position="307"/>
        <end position="409"/>
    </location>
</feature>
<dbReference type="Proteomes" id="UP000190341">
    <property type="component" value="Unassembled WGS sequence"/>
</dbReference>
<feature type="transmembrane region" description="Helical" evidence="7">
    <location>
        <begin position="353"/>
        <end position="372"/>
    </location>
</feature>
<dbReference type="AlphaFoldDB" id="A0A1T5K5L8"/>
<evidence type="ECO:0000313" key="11">
    <source>
        <dbReference type="Proteomes" id="UP000190341"/>
    </source>
</evidence>
<dbReference type="GO" id="GO:0022857">
    <property type="term" value="F:transmembrane transporter activity"/>
    <property type="evidence" value="ECO:0007669"/>
    <property type="project" value="TreeGrafter"/>
</dbReference>
<comment type="similarity">
    <text evidence="6">Belongs to the ABC-4 integral membrane protein family.</text>
</comment>
<accession>A0A1T5K5L8</accession>
<keyword evidence="11" id="KW-1185">Reference proteome</keyword>
<dbReference type="Pfam" id="PF12704">
    <property type="entry name" value="MacB_PCD"/>
    <property type="match status" value="1"/>
</dbReference>
<protein>
    <submittedName>
        <fullName evidence="10">ABC-type antimicrobial peptide transport system, permease component</fullName>
    </submittedName>
</protein>
<dbReference type="InterPro" id="IPR003838">
    <property type="entry name" value="ABC3_permease_C"/>
</dbReference>
<dbReference type="STRING" id="428993.SAMN06296058_1368"/>
<dbReference type="Pfam" id="PF02687">
    <property type="entry name" value="FtsX"/>
    <property type="match status" value="1"/>
</dbReference>
<evidence type="ECO:0000256" key="7">
    <source>
        <dbReference type="SAM" id="Phobius"/>
    </source>
</evidence>
<evidence type="ECO:0000256" key="3">
    <source>
        <dbReference type="ARBA" id="ARBA00022692"/>
    </source>
</evidence>
<dbReference type="InterPro" id="IPR025857">
    <property type="entry name" value="MacB_PCD"/>
</dbReference>
<evidence type="ECO:0000259" key="8">
    <source>
        <dbReference type="Pfam" id="PF02687"/>
    </source>
</evidence>
<name>A0A1T5K5L8_9GAMM</name>
<keyword evidence="5 7" id="KW-0472">Membrane</keyword>
<evidence type="ECO:0000256" key="6">
    <source>
        <dbReference type="ARBA" id="ARBA00038076"/>
    </source>
</evidence>
<dbReference type="InterPro" id="IPR050250">
    <property type="entry name" value="Macrolide_Exporter_MacB"/>
</dbReference>
<gene>
    <name evidence="10" type="ORF">SAMN06296058_1368</name>
</gene>
<dbReference type="OrthoDB" id="9770036at2"/>
<feature type="transmembrane region" description="Helical" evidence="7">
    <location>
        <begin position="384"/>
        <end position="403"/>
    </location>
</feature>
<evidence type="ECO:0000259" key="9">
    <source>
        <dbReference type="Pfam" id="PF12704"/>
    </source>
</evidence>
<dbReference type="EMBL" id="FUZV01000001">
    <property type="protein sequence ID" value="SKC58748.1"/>
    <property type="molecule type" value="Genomic_DNA"/>
</dbReference>